<dbReference type="Gene3D" id="3.10.620.30">
    <property type="match status" value="1"/>
</dbReference>
<keyword evidence="3" id="KW-1185">Reference proteome</keyword>
<dbReference type="SUPFAM" id="SSF54001">
    <property type="entry name" value="Cysteine proteinases"/>
    <property type="match status" value="1"/>
</dbReference>
<dbReference type="Proteomes" id="UP000239366">
    <property type="component" value="Unassembled WGS sequence"/>
</dbReference>
<reference evidence="3" key="1">
    <citation type="submission" date="2016-11" db="EMBL/GenBank/DDBJ databases">
        <title>Trade-off between light-utilization and light-protection in marine flavobacteria.</title>
        <authorList>
            <person name="Kumagai Y."/>
            <person name="Yoshizawa S."/>
            <person name="Kogure K."/>
        </authorList>
    </citation>
    <scope>NUCLEOTIDE SEQUENCE [LARGE SCALE GENOMIC DNA]</scope>
    <source>
        <strain evidence="3">SG-18</strain>
    </source>
</reference>
<dbReference type="InterPro" id="IPR038765">
    <property type="entry name" value="Papain-like_cys_pep_sf"/>
</dbReference>
<organism evidence="2 3">
    <name type="scientific">Aureicoccus marinus</name>
    <dbReference type="NCBI Taxonomy" id="754435"/>
    <lineage>
        <taxon>Bacteria</taxon>
        <taxon>Pseudomonadati</taxon>
        <taxon>Bacteroidota</taxon>
        <taxon>Flavobacteriia</taxon>
        <taxon>Flavobacteriales</taxon>
        <taxon>Flavobacteriaceae</taxon>
        <taxon>Aureicoccus</taxon>
    </lineage>
</organism>
<evidence type="ECO:0000313" key="3">
    <source>
        <dbReference type="Proteomes" id="UP000239366"/>
    </source>
</evidence>
<dbReference type="EMBL" id="MQVX01000001">
    <property type="protein sequence ID" value="PQJ15463.1"/>
    <property type="molecule type" value="Genomic_DNA"/>
</dbReference>
<protein>
    <recommendedName>
        <fullName evidence="1">Transglutaminase-like domain-containing protein</fullName>
    </recommendedName>
</protein>
<accession>A0A2S7T6B6</accession>
<dbReference type="RefSeq" id="WP_105001113.1">
    <property type="nucleotide sequence ID" value="NZ_MQVX01000001.1"/>
</dbReference>
<dbReference type="Pfam" id="PF01841">
    <property type="entry name" value="Transglut_core"/>
    <property type="match status" value="1"/>
</dbReference>
<dbReference type="InterPro" id="IPR002931">
    <property type="entry name" value="Transglutaminase-like"/>
</dbReference>
<sequence>MKKYLVETSFFDYNTELIQELISPFQPLPLQEQIAQLFVRIRDGWRYNPFVIYQQAENYKASFIATQKEGHCIDKSTLLIAAARALGIPARLRLAKVTNHLVIERLVAKLGTADLAPHGIAELYIDGVWRKASTAFNKELCALYQVDVLEFDGSQDAVIQEYNQAQDQFMEYVEDYGHFADVPLEFIMQTFISNYPELSKVMAGKNKIEL</sequence>
<feature type="domain" description="Transglutaminase-like" evidence="1">
    <location>
        <begin position="31"/>
        <end position="131"/>
    </location>
</feature>
<dbReference type="AlphaFoldDB" id="A0A2S7T6B6"/>
<evidence type="ECO:0000313" key="2">
    <source>
        <dbReference type="EMBL" id="PQJ15463.1"/>
    </source>
</evidence>
<proteinExistence type="predicted"/>
<dbReference type="OrthoDB" id="9804872at2"/>
<evidence type="ECO:0000259" key="1">
    <source>
        <dbReference type="Pfam" id="PF01841"/>
    </source>
</evidence>
<comment type="caution">
    <text evidence="2">The sequence shown here is derived from an EMBL/GenBank/DDBJ whole genome shotgun (WGS) entry which is preliminary data.</text>
</comment>
<dbReference type="PANTHER" id="PTHR33490">
    <property type="entry name" value="BLR5614 PROTEIN-RELATED"/>
    <property type="match status" value="1"/>
</dbReference>
<name>A0A2S7T6B6_9FLAO</name>
<dbReference type="PANTHER" id="PTHR33490:SF3">
    <property type="entry name" value="CONSERVED INTEGRAL MEMBRANE PROTEIN"/>
    <property type="match status" value="1"/>
</dbReference>
<gene>
    <name evidence="2" type="ORF">BST99_06675</name>
</gene>